<protein>
    <submittedName>
        <fullName evidence="1">Uncharacterized protein</fullName>
    </submittedName>
</protein>
<organism evidence="1 2">
    <name type="scientific">Thelephora terrestris</name>
    <dbReference type="NCBI Taxonomy" id="56493"/>
    <lineage>
        <taxon>Eukaryota</taxon>
        <taxon>Fungi</taxon>
        <taxon>Dikarya</taxon>
        <taxon>Basidiomycota</taxon>
        <taxon>Agaricomycotina</taxon>
        <taxon>Agaricomycetes</taxon>
        <taxon>Thelephorales</taxon>
        <taxon>Thelephoraceae</taxon>
        <taxon>Thelephora</taxon>
    </lineage>
</organism>
<gene>
    <name evidence="1" type="ORF">BJ322DRAFT_1060012</name>
</gene>
<dbReference type="OrthoDB" id="10442488at2759"/>
<reference evidence="1" key="2">
    <citation type="submission" date="2020-11" db="EMBL/GenBank/DDBJ databases">
        <authorList>
            <consortium name="DOE Joint Genome Institute"/>
            <person name="Kuo A."/>
            <person name="Miyauchi S."/>
            <person name="Kiss E."/>
            <person name="Drula E."/>
            <person name="Kohler A."/>
            <person name="Sanchez-Garcia M."/>
            <person name="Andreopoulos B."/>
            <person name="Barry K.W."/>
            <person name="Bonito G."/>
            <person name="Buee M."/>
            <person name="Carver A."/>
            <person name="Chen C."/>
            <person name="Cichocki N."/>
            <person name="Clum A."/>
            <person name="Culley D."/>
            <person name="Crous P.W."/>
            <person name="Fauchery L."/>
            <person name="Girlanda M."/>
            <person name="Hayes R."/>
            <person name="Keri Z."/>
            <person name="Labutti K."/>
            <person name="Lipzen A."/>
            <person name="Lombard V."/>
            <person name="Magnuson J."/>
            <person name="Maillard F."/>
            <person name="Morin E."/>
            <person name="Murat C."/>
            <person name="Nolan M."/>
            <person name="Ohm R."/>
            <person name="Pangilinan J."/>
            <person name="Pereira M."/>
            <person name="Perotto S."/>
            <person name="Peter M."/>
            <person name="Riley R."/>
            <person name="Sitrit Y."/>
            <person name="Stielow B."/>
            <person name="Szollosi G."/>
            <person name="Zifcakova L."/>
            <person name="Stursova M."/>
            <person name="Spatafora J.W."/>
            <person name="Tedersoo L."/>
            <person name="Vaario L.-M."/>
            <person name="Yamada A."/>
            <person name="Yan M."/>
            <person name="Wang P."/>
            <person name="Xu J."/>
            <person name="Bruns T."/>
            <person name="Baldrian P."/>
            <person name="Vilgalys R."/>
            <person name="Henrissat B."/>
            <person name="Grigoriev I.V."/>
            <person name="Hibbett D."/>
            <person name="Nagy L.G."/>
            <person name="Martin F.M."/>
        </authorList>
    </citation>
    <scope>NUCLEOTIDE SEQUENCE</scope>
    <source>
        <strain evidence="1">UH-Tt-Lm1</strain>
    </source>
</reference>
<accession>A0A9P6L8B8</accession>
<evidence type="ECO:0000313" key="2">
    <source>
        <dbReference type="Proteomes" id="UP000736335"/>
    </source>
</evidence>
<name>A0A9P6L8B8_9AGAM</name>
<dbReference type="AlphaFoldDB" id="A0A9P6L8B8"/>
<comment type="caution">
    <text evidence="1">The sequence shown here is derived from an EMBL/GenBank/DDBJ whole genome shotgun (WGS) entry which is preliminary data.</text>
</comment>
<proteinExistence type="predicted"/>
<dbReference type="EMBL" id="WIUZ02000006">
    <property type="protein sequence ID" value="KAF9786503.1"/>
    <property type="molecule type" value="Genomic_DNA"/>
</dbReference>
<evidence type="ECO:0000313" key="1">
    <source>
        <dbReference type="EMBL" id="KAF9786503.1"/>
    </source>
</evidence>
<reference evidence="1" key="1">
    <citation type="journal article" date="2020" name="Nat. Commun.">
        <title>Large-scale genome sequencing of mycorrhizal fungi provides insights into the early evolution of symbiotic traits.</title>
        <authorList>
            <person name="Miyauchi S."/>
            <person name="Kiss E."/>
            <person name="Kuo A."/>
            <person name="Drula E."/>
            <person name="Kohler A."/>
            <person name="Sanchez-Garcia M."/>
            <person name="Morin E."/>
            <person name="Andreopoulos B."/>
            <person name="Barry K.W."/>
            <person name="Bonito G."/>
            <person name="Buee M."/>
            <person name="Carver A."/>
            <person name="Chen C."/>
            <person name="Cichocki N."/>
            <person name="Clum A."/>
            <person name="Culley D."/>
            <person name="Crous P.W."/>
            <person name="Fauchery L."/>
            <person name="Girlanda M."/>
            <person name="Hayes R.D."/>
            <person name="Keri Z."/>
            <person name="LaButti K."/>
            <person name="Lipzen A."/>
            <person name="Lombard V."/>
            <person name="Magnuson J."/>
            <person name="Maillard F."/>
            <person name="Murat C."/>
            <person name="Nolan M."/>
            <person name="Ohm R.A."/>
            <person name="Pangilinan J."/>
            <person name="Pereira M.F."/>
            <person name="Perotto S."/>
            <person name="Peter M."/>
            <person name="Pfister S."/>
            <person name="Riley R."/>
            <person name="Sitrit Y."/>
            <person name="Stielow J.B."/>
            <person name="Szollosi G."/>
            <person name="Zifcakova L."/>
            <person name="Stursova M."/>
            <person name="Spatafora J.W."/>
            <person name="Tedersoo L."/>
            <person name="Vaario L.M."/>
            <person name="Yamada A."/>
            <person name="Yan M."/>
            <person name="Wang P."/>
            <person name="Xu J."/>
            <person name="Bruns T."/>
            <person name="Baldrian P."/>
            <person name="Vilgalys R."/>
            <person name="Dunand C."/>
            <person name="Henrissat B."/>
            <person name="Grigoriev I.V."/>
            <person name="Hibbett D."/>
            <person name="Nagy L.G."/>
            <person name="Martin F.M."/>
        </authorList>
    </citation>
    <scope>NUCLEOTIDE SEQUENCE</scope>
    <source>
        <strain evidence="1">UH-Tt-Lm1</strain>
    </source>
</reference>
<dbReference type="Proteomes" id="UP000736335">
    <property type="component" value="Unassembled WGS sequence"/>
</dbReference>
<keyword evidence="2" id="KW-1185">Reference proteome</keyword>
<sequence length="91" mass="10641">MAVPLGRTFLAVLAASLVLCCVFGNASKWVRRTTARPRQAHKFLARRFWLPHSWELPNGCAIYPSHYRSSCYLRPRKDCERNHLKRWVASR</sequence>